<reference evidence="1 2" key="1">
    <citation type="submission" date="2024-03" db="EMBL/GenBank/DDBJ databases">
        <title>Isolation and characterization of a phage collection against Pseudomonas putida.</title>
        <authorList>
            <person name="Brauer A."/>
            <person name="Rosendahl S."/>
            <person name="Kangsep A."/>
            <person name="Rikberg R."/>
            <person name="Lewanczyk A.C."/>
            <person name="Horak R."/>
            <person name="Tamman H."/>
        </authorList>
    </citation>
    <scope>NUCLEOTIDE SEQUENCE [LARGE SCALE GENOMIC DNA]</scope>
</reference>
<evidence type="ECO:0000313" key="1">
    <source>
        <dbReference type="EMBL" id="WYV99453.1"/>
    </source>
</evidence>
<accession>A0AAX4MZ86</accession>
<keyword evidence="2" id="KW-1185">Reference proteome</keyword>
<organism evidence="1 2">
    <name type="scientific">Pseudomonas phage vB_PpuM-NoPa</name>
    <dbReference type="NCBI Taxonomy" id="3132619"/>
    <lineage>
        <taxon>Viruses</taxon>
        <taxon>Duplodnaviria</taxon>
        <taxon>Heunggongvirae</taxon>
        <taxon>Uroviricota</taxon>
        <taxon>Caudoviricetes</taxon>
        <taxon>Vandenendeviridae</taxon>
        <taxon>Gorskivirinae</taxon>
        <taxon>Tartuvirus</taxon>
        <taxon>Tartuvirus nopa</taxon>
    </lineage>
</organism>
<sequence length="119" mass="13517">MTNSMTSLTQQITATSISQGLYDFLSEWLEAAKGDHFYQKFTGTGLCSETPKQLKKELREALPYAGDVCQLGEPTERSEYPFNFACASDYHQEVHSDRVHENPQRLAWVKGMLKLPITQ</sequence>
<gene>
    <name evidence="1" type="ORF">NoPa_00114</name>
</gene>
<protein>
    <submittedName>
        <fullName evidence="1">Uncharacterized protein</fullName>
    </submittedName>
</protein>
<dbReference type="Proteomes" id="UP001480661">
    <property type="component" value="Segment"/>
</dbReference>
<name>A0AAX4MZ86_9CAUD</name>
<dbReference type="EMBL" id="PP496415">
    <property type="protein sequence ID" value="WYV99453.1"/>
    <property type="molecule type" value="Genomic_DNA"/>
</dbReference>
<proteinExistence type="predicted"/>
<evidence type="ECO:0000313" key="2">
    <source>
        <dbReference type="Proteomes" id="UP001480661"/>
    </source>
</evidence>